<gene>
    <name evidence="2" type="ORF">F443_20665</name>
</gene>
<accession>V9E1X5</accession>
<name>V9E1X5_PHYNI</name>
<dbReference type="HOGENOM" id="CLU_1149155_0_0_1"/>
<protein>
    <submittedName>
        <fullName evidence="2">Uncharacterized protein</fullName>
    </submittedName>
</protein>
<evidence type="ECO:0000313" key="2">
    <source>
        <dbReference type="EMBL" id="ETI32548.1"/>
    </source>
</evidence>
<evidence type="ECO:0000256" key="1">
    <source>
        <dbReference type="SAM" id="MobiDB-lite"/>
    </source>
</evidence>
<keyword evidence="3" id="KW-1185">Reference proteome</keyword>
<feature type="compositionally biased region" description="Acidic residues" evidence="1">
    <location>
        <begin position="172"/>
        <end position="187"/>
    </location>
</feature>
<evidence type="ECO:0000313" key="3">
    <source>
        <dbReference type="Proteomes" id="UP000018721"/>
    </source>
</evidence>
<dbReference type="Proteomes" id="UP000018721">
    <property type="component" value="Unassembled WGS sequence"/>
</dbReference>
<dbReference type="EMBL" id="ANIZ01003621">
    <property type="protein sequence ID" value="ETI32548.1"/>
    <property type="molecule type" value="Genomic_DNA"/>
</dbReference>
<dbReference type="AlphaFoldDB" id="V9E1X5"/>
<sequence length="242" mass="27673">MVSLYDALATAARKEGLRAFLPIGQVGKWICYGFVEADDSWALGKAQTTHNIDYMMRSEAEVMDPFICTCYSPRKSTLSTGPTQRHWEELNVLLSELKHKNEDGPICLKRLTLLQDQLSEQTRVMPDLEDEQSQQVELLTSIILEYVVSVTRLDMNVQKRFNLESNLGIIEPDTESDSDEEEDEYEQTSERQLELRRMETALAQVVVSMETANTHTSRGAMGIVANYSGYIYSAWWQMISKR</sequence>
<feature type="region of interest" description="Disordered" evidence="1">
    <location>
        <begin position="170"/>
        <end position="190"/>
    </location>
</feature>
<reference evidence="2 3" key="1">
    <citation type="submission" date="2013-11" db="EMBL/GenBank/DDBJ databases">
        <title>The Genome Sequence of Phytophthora parasitica P1569.</title>
        <authorList>
            <consortium name="The Broad Institute Genomics Platform"/>
            <person name="Russ C."/>
            <person name="Tyler B."/>
            <person name="Panabieres F."/>
            <person name="Shan W."/>
            <person name="Tripathy S."/>
            <person name="Grunwald N."/>
            <person name="Machado M."/>
            <person name="Johnson C.S."/>
            <person name="Arredondo F."/>
            <person name="Hong C."/>
            <person name="Coffey M."/>
            <person name="Young S.K."/>
            <person name="Zeng Q."/>
            <person name="Gargeya S."/>
            <person name="Fitzgerald M."/>
            <person name="Abouelleil A."/>
            <person name="Alvarado L."/>
            <person name="Chapman S.B."/>
            <person name="Gainer-Dewar J."/>
            <person name="Goldberg J."/>
            <person name="Griggs A."/>
            <person name="Gujja S."/>
            <person name="Hansen M."/>
            <person name="Howarth C."/>
            <person name="Imamovic A."/>
            <person name="Ireland A."/>
            <person name="Larimer J."/>
            <person name="McCowan C."/>
            <person name="Murphy C."/>
            <person name="Pearson M."/>
            <person name="Poon T.W."/>
            <person name="Priest M."/>
            <person name="Roberts A."/>
            <person name="Saif S."/>
            <person name="Shea T."/>
            <person name="Sykes S."/>
            <person name="Wortman J."/>
            <person name="Nusbaum C."/>
            <person name="Birren B."/>
        </authorList>
    </citation>
    <scope>NUCLEOTIDE SEQUENCE [LARGE SCALE GENOMIC DNA]</scope>
    <source>
        <strain evidence="2 3">P1569</strain>
    </source>
</reference>
<comment type="caution">
    <text evidence="2">The sequence shown here is derived from an EMBL/GenBank/DDBJ whole genome shotgun (WGS) entry which is preliminary data.</text>
</comment>
<proteinExistence type="predicted"/>
<organism evidence="2 3">
    <name type="scientific">Phytophthora nicotianae P1569</name>
    <dbReference type="NCBI Taxonomy" id="1317065"/>
    <lineage>
        <taxon>Eukaryota</taxon>
        <taxon>Sar</taxon>
        <taxon>Stramenopiles</taxon>
        <taxon>Oomycota</taxon>
        <taxon>Peronosporomycetes</taxon>
        <taxon>Peronosporales</taxon>
        <taxon>Peronosporaceae</taxon>
        <taxon>Phytophthora</taxon>
    </lineage>
</organism>